<reference evidence="11 12" key="1">
    <citation type="submission" date="2019-02" db="EMBL/GenBank/DDBJ databases">
        <title>Genome sequencing of the rare red list fungi Antrodiella citrinella (Flaviporus citrinellus).</title>
        <authorList>
            <person name="Buettner E."/>
            <person name="Kellner H."/>
        </authorList>
    </citation>
    <scope>NUCLEOTIDE SEQUENCE [LARGE SCALE GENOMIC DNA]</scope>
    <source>
        <strain evidence="11 12">DSM 108506</strain>
    </source>
</reference>
<dbReference type="AlphaFoldDB" id="A0A4S4MXQ4"/>
<evidence type="ECO:0000313" key="11">
    <source>
        <dbReference type="EMBL" id="THH28190.1"/>
    </source>
</evidence>
<evidence type="ECO:0000256" key="1">
    <source>
        <dbReference type="ARBA" id="ARBA00004141"/>
    </source>
</evidence>
<sequence>MRIELPVLSFLCVALITLLSPLHWKSRNVAVLSTIIWLFVANLIQGINSAIWLRDATARYPVWCDICSAVILHFGRSIKLSDGSRVHLNSVNFTFLRPLTTAILISLFVLFSSIFSLYAYVHAAGGLRHWSWSQVHATMSVVFVAESSLDLMRIEVGWWVTPVSTFVYFAMTVFGLLCGANDESVFGFSTVQRCGMARAALHPSHISSDPQPTSRLAHSFSPSKHPEPTIDTFNFRGVVNDQHVCIWARR</sequence>
<keyword evidence="7 10" id="KW-0472">Membrane</keyword>
<comment type="similarity">
    <text evidence="2">Belongs to the G-protein coupled receptor 4 family.</text>
</comment>
<accession>A0A4S4MXQ4</accession>
<feature type="transmembrane region" description="Helical" evidence="10">
    <location>
        <begin position="7"/>
        <end position="24"/>
    </location>
</feature>
<comment type="caution">
    <text evidence="11">The sequence shown here is derived from an EMBL/GenBank/DDBJ whole genome shotgun (WGS) entry which is preliminary data.</text>
</comment>
<protein>
    <submittedName>
        <fullName evidence="11">Uncharacterized protein</fullName>
    </submittedName>
</protein>
<dbReference type="PANTHER" id="PTHR28097:SF1">
    <property type="entry name" value="PHEROMONE A FACTOR RECEPTOR"/>
    <property type="match status" value="1"/>
</dbReference>
<evidence type="ECO:0000256" key="8">
    <source>
        <dbReference type="ARBA" id="ARBA00023170"/>
    </source>
</evidence>
<dbReference type="PRINTS" id="PR00899">
    <property type="entry name" value="GPCRSTE3"/>
</dbReference>
<evidence type="ECO:0000256" key="6">
    <source>
        <dbReference type="ARBA" id="ARBA00023040"/>
    </source>
</evidence>
<keyword evidence="8" id="KW-0675">Receptor</keyword>
<evidence type="ECO:0000313" key="12">
    <source>
        <dbReference type="Proteomes" id="UP000308730"/>
    </source>
</evidence>
<dbReference type="Proteomes" id="UP000308730">
    <property type="component" value="Unassembled WGS sequence"/>
</dbReference>
<keyword evidence="12" id="KW-1185">Reference proteome</keyword>
<dbReference type="EMBL" id="SGPM01000195">
    <property type="protein sequence ID" value="THH28190.1"/>
    <property type="molecule type" value="Genomic_DNA"/>
</dbReference>
<keyword evidence="9" id="KW-0807">Transducer</keyword>
<dbReference type="OrthoDB" id="2874149at2759"/>
<evidence type="ECO:0000256" key="10">
    <source>
        <dbReference type="SAM" id="Phobius"/>
    </source>
</evidence>
<evidence type="ECO:0000256" key="5">
    <source>
        <dbReference type="ARBA" id="ARBA00022989"/>
    </source>
</evidence>
<dbReference type="Pfam" id="PF02076">
    <property type="entry name" value="STE3"/>
    <property type="match status" value="1"/>
</dbReference>
<keyword evidence="5 10" id="KW-1133">Transmembrane helix</keyword>
<evidence type="ECO:0000256" key="9">
    <source>
        <dbReference type="ARBA" id="ARBA00023224"/>
    </source>
</evidence>
<evidence type="ECO:0000256" key="2">
    <source>
        <dbReference type="ARBA" id="ARBA00011085"/>
    </source>
</evidence>
<name>A0A4S4MXQ4_9APHY</name>
<dbReference type="GO" id="GO:0005886">
    <property type="term" value="C:plasma membrane"/>
    <property type="evidence" value="ECO:0007669"/>
    <property type="project" value="TreeGrafter"/>
</dbReference>
<dbReference type="GO" id="GO:0000750">
    <property type="term" value="P:pheromone-dependent signal transduction involved in conjugation with cellular fusion"/>
    <property type="evidence" value="ECO:0007669"/>
    <property type="project" value="TreeGrafter"/>
</dbReference>
<feature type="transmembrane region" description="Helical" evidence="10">
    <location>
        <begin position="30"/>
        <end position="53"/>
    </location>
</feature>
<comment type="subcellular location">
    <subcellularLocation>
        <location evidence="1">Membrane</location>
        <topology evidence="1">Multi-pass membrane protein</topology>
    </subcellularLocation>
</comment>
<proteinExistence type="inferred from homology"/>
<keyword evidence="3" id="KW-0589">Pheromone response</keyword>
<evidence type="ECO:0000256" key="3">
    <source>
        <dbReference type="ARBA" id="ARBA00022507"/>
    </source>
</evidence>
<evidence type="ECO:0000256" key="7">
    <source>
        <dbReference type="ARBA" id="ARBA00023136"/>
    </source>
</evidence>
<dbReference type="InterPro" id="IPR001499">
    <property type="entry name" value="GPCR_STE3"/>
</dbReference>
<evidence type="ECO:0000256" key="4">
    <source>
        <dbReference type="ARBA" id="ARBA00022692"/>
    </source>
</evidence>
<organism evidence="11 12">
    <name type="scientific">Antrodiella citrinella</name>
    <dbReference type="NCBI Taxonomy" id="2447956"/>
    <lineage>
        <taxon>Eukaryota</taxon>
        <taxon>Fungi</taxon>
        <taxon>Dikarya</taxon>
        <taxon>Basidiomycota</taxon>
        <taxon>Agaricomycotina</taxon>
        <taxon>Agaricomycetes</taxon>
        <taxon>Polyporales</taxon>
        <taxon>Steccherinaceae</taxon>
        <taxon>Antrodiella</taxon>
    </lineage>
</organism>
<dbReference type="GO" id="GO:0004932">
    <property type="term" value="F:mating-type factor pheromone receptor activity"/>
    <property type="evidence" value="ECO:0007669"/>
    <property type="project" value="InterPro"/>
</dbReference>
<keyword evidence="4 10" id="KW-0812">Transmembrane</keyword>
<dbReference type="PANTHER" id="PTHR28097">
    <property type="entry name" value="PHEROMONE A FACTOR RECEPTOR"/>
    <property type="match status" value="1"/>
</dbReference>
<keyword evidence="6" id="KW-0297">G-protein coupled receptor</keyword>
<feature type="transmembrane region" description="Helical" evidence="10">
    <location>
        <begin position="156"/>
        <end position="177"/>
    </location>
</feature>
<feature type="transmembrane region" description="Helical" evidence="10">
    <location>
        <begin position="98"/>
        <end position="121"/>
    </location>
</feature>
<gene>
    <name evidence="11" type="ORF">EUX98_g5992</name>
</gene>